<evidence type="ECO:0000313" key="2">
    <source>
        <dbReference type="Proteomes" id="UP000286510"/>
    </source>
</evidence>
<accession>A0A3R6XUU0</accession>
<comment type="caution">
    <text evidence="1">The sequence shown here is derived from an EMBL/GenBank/DDBJ whole genome shotgun (WGS) entry which is preliminary data.</text>
</comment>
<dbReference type="EMBL" id="QUTF01012383">
    <property type="protein sequence ID" value="RHZ23888.1"/>
    <property type="molecule type" value="Genomic_DNA"/>
</dbReference>
<dbReference type="AlphaFoldDB" id="A0A3R6XUU0"/>
<gene>
    <name evidence="1" type="ORF">DYB26_011539</name>
</gene>
<reference evidence="1 2" key="1">
    <citation type="submission" date="2018-08" db="EMBL/GenBank/DDBJ databases">
        <title>Aphanomyces genome sequencing and annotation.</title>
        <authorList>
            <person name="Minardi D."/>
            <person name="Oidtmann B."/>
            <person name="Van Der Giezen M."/>
            <person name="Studholme D.J."/>
        </authorList>
    </citation>
    <scope>NUCLEOTIDE SEQUENCE [LARGE SCALE GENOMIC DNA]</scope>
    <source>
        <strain evidence="1 2">FDL457</strain>
    </source>
</reference>
<protein>
    <submittedName>
        <fullName evidence="1">Uncharacterized protein</fullName>
    </submittedName>
</protein>
<sequence>MDRDHQKLTRETAWQYIRRHCEYVNSVLREELAAGGTLVDDLQALKLFPMFGDTNTMGGQVKKFAPLEYEDNMADVLETEEEVLLYQMYKRLQRTTAFDMPYAAMYS</sequence>
<dbReference type="Proteomes" id="UP000286510">
    <property type="component" value="Unassembled WGS sequence"/>
</dbReference>
<evidence type="ECO:0000313" key="1">
    <source>
        <dbReference type="EMBL" id="RHZ23888.1"/>
    </source>
</evidence>
<proteinExistence type="predicted"/>
<name>A0A3R6XUU0_APHAT</name>
<organism evidence="1 2">
    <name type="scientific">Aphanomyces astaci</name>
    <name type="common">Crayfish plague agent</name>
    <dbReference type="NCBI Taxonomy" id="112090"/>
    <lineage>
        <taxon>Eukaryota</taxon>
        <taxon>Sar</taxon>
        <taxon>Stramenopiles</taxon>
        <taxon>Oomycota</taxon>
        <taxon>Saprolegniomycetes</taxon>
        <taxon>Saprolegniales</taxon>
        <taxon>Verrucalvaceae</taxon>
        <taxon>Aphanomyces</taxon>
    </lineage>
</organism>